<dbReference type="OrthoDB" id="9806653at2"/>
<dbReference type="PANTHER" id="PTHR12526:SF510">
    <property type="entry name" value="D-INOSITOL 3-PHOSPHATE GLYCOSYLTRANSFERASE"/>
    <property type="match status" value="1"/>
</dbReference>
<dbReference type="RefSeq" id="WP_102714605.1">
    <property type="nucleotide sequence ID" value="NZ_PJKA01000012.1"/>
</dbReference>
<dbReference type="Pfam" id="PF13579">
    <property type="entry name" value="Glyco_trans_4_4"/>
    <property type="match status" value="1"/>
</dbReference>
<proteinExistence type="predicted"/>
<dbReference type="Pfam" id="PF13692">
    <property type="entry name" value="Glyco_trans_1_4"/>
    <property type="match status" value="1"/>
</dbReference>
<accession>A0A2N8HD98</accession>
<protein>
    <submittedName>
        <fullName evidence="4">Glycosyltransferase family 1 protein</fullName>
    </submittedName>
</protein>
<dbReference type="EMBL" id="PJKA01000012">
    <property type="protein sequence ID" value="PNC17828.1"/>
    <property type="molecule type" value="Genomic_DNA"/>
</dbReference>
<dbReference type="InterPro" id="IPR028098">
    <property type="entry name" value="Glyco_trans_4-like_N"/>
</dbReference>
<dbReference type="GO" id="GO:0016757">
    <property type="term" value="F:glycosyltransferase activity"/>
    <property type="evidence" value="ECO:0007669"/>
    <property type="project" value="UniProtKB-KW"/>
</dbReference>
<feature type="domain" description="Glycosyltransferase subfamily 4-like N-terminal" evidence="3">
    <location>
        <begin position="31"/>
        <end position="148"/>
    </location>
</feature>
<dbReference type="CDD" id="cd03808">
    <property type="entry name" value="GT4_CapM-like"/>
    <property type="match status" value="1"/>
</dbReference>
<comment type="caution">
    <text evidence="4">The sequence shown here is derived from an EMBL/GenBank/DDBJ whole genome shotgun (WGS) entry which is preliminary data.</text>
</comment>
<evidence type="ECO:0000256" key="1">
    <source>
        <dbReference type="ARBA" id="ARBA00022676"/>
    </source>
</evidence>
<sequence>MKKKIIRVAAASISLDLLLKGQLNYLNGFFDVLAVASPGEEHERIRRREGVPTVELEIERSISLWKDLKSLWRLFLLFRRERPWGVHSLTPKAGLLSMAAAAFARVPVRVHTFTGLIFPYRKGAFKCLLKQMDRLICLFATHVIPEGEGVKKLLMEEKVTGKPLEILAHGNINGIDTDYFRCSGCRGEVRARLELPEDAVLYVFVGRITEDKGIRELLAAFAALRAEGTGAPVFLALVGWTEDYAGKELEVPGVFRPGFQEDIRPWLEAADVFVLPSYREGFPNSLLQAGAMELPVIATDICGCNEIVKDGVNGLLVPARDEEALRCAMASLRDDPERRRKMGAEAARQVEGRFTCRIVWEALLNFYGRVSA</sequence>
<dbReference type="SUPFAM" id="SSF53756">
    <property type="entry name" value="UDP-Glycosyltransferase/glycogen phosphorylase"/>
    <property type="match status" value="1"/>
</dbReference>
<dbReference type="AlphaFoldDB" id="A0A2N8HD98"/>
<reference evidence="4 5" key="1">
    <citation type="journal article" date="2017" name="BMC Genomics">
        <title>Genome sequencing of 39 Akkermansia muciniphila isolates reveals its population structure, genomic and functional diverisity, and global distribution in mammalian gut microbiotas.</title>
        <authorList>
            <person name="Guo X."/>
            <person name="Li S."/>
            <person name="Zhang J."/>
            <person name="Wu F."/>
            <person name="Li X."/>
            <person name="Wu D."/>
            <person name="Zhang M."/>
            <person name="Ou Z."/>
            <person name="Jie Z."/>
            <person name="Yan Q."/>
            <person name="Li P."/>
            <person name="Yi J."/>
            <person name="Peng Y."/>
        </authorList>
    </citation>
    <scope>NUCLEOTIDE SEQUENCE [LARGE SCALE GENOMIC DNA]</scope>
    <source>
        <strain evidence="4 5">GP24</strain>
    </source>
</reference>
<evidence type="ECO:0000313" key="4">
    <source>
        <dbReference type="EMBL" id="PNC17828.1"/>
    </source>
</evidence>
<dbReference type="PANTHER" id="PTHR12526">
    <property type="entry name" value="GLYCOSYLTRANSFERASE"/>
    <property type="match status" value="1"/>
</dbReference>
<evidence type="ECO:0000259" key="3">
    <source>
        <dbReference type="Pfam" id="PF13579"/>
    </source>
</evidence>
<name>A0A2N8HD98_9BACT</name>
<evidence type="ECO:0000313" key="5">
    <source>
        <dbReference type="Proteomes" id="UP000236000"/>
    </source>
</evidence>
<evidence type="ECO:0000256" key="2">
    <source>
        <dbReference type="ARBA" id="ARBA00022679"/>
    </source>
</evidence>
<keyword evidence="2 4" id="KW-0808">Transferase</keyword>
<dbReference type="Gene3D" id="3.40.50.2000">
    <property type="entry name" value="Glycogen Phosphorylase B"/>
    <property type="match status" value="2"/>
</dbReference>
<organism evidence="4 5">
    <name type="scientific">Akkermansia muciniphila</name>
    <dbReference type="NCBI Taxonomy" id="239935"/>
    <lineage>
        <taxon>Bacteria</taxon>
        <taxon>Pseudomonadati</taxon>
        <taxon>Verrucomicrobiota</taxon>
        <taxon>Verrucomicrobiia</taxon>
        <taxon>Verrucomicrobiales</taxon>
        <taxon>Akkermansiaceae</taxon>
        <taxon>Akkermansia</taxon>
    </lineage>
</organism>
<gene>
    <name evidence="4" type="ORF">CXU22_08820</name>
</gene>
<keyword evidence="1" id="KW-0328">Glycosyltransferase</keyword>
<dbReference type="Proteomes" id="UP000236000">
    <property type="component" value="Unassembled WGS sequence"/>
</dbReference>